<evidence type="ECO:0000256" key="2">
    <source>
        <dbReference type="ARBA" id="ARBA00022448"/>
    </source>
</evidence>
<feature type="transmembrane region" description="Helical" evidence="9">
    <location>
        <begin position="173"/>
        <end position="193"/>
    </location>
</feature>
<dbReference type="OrthoDB" id="9766870at2"/>
<feature type="transmembrane region" description="Helical" evidence="9">
    <location>
        <begin position="84"/>
        <end position="104"/>
    </location>
</feature>
<keyword evidence="8 9" id="KW-0472">Membrane</keyword>
<evidence type="ECO:0000259" key="10">
    <source>
        <dbReference type="PROSITE" id="PS50928"/>
    </source>
</evidence>
<evidence type="ECO:0000313" key="11">
    <source>
        <dbReference type="EMBL" id="RAI02266.1"/>
    </source>
</evidence>
<evidence type="ECO:0000256" key="9">
    <source>
        <dbReference type="RuleBase" id="RU363032"/>
    </source>
</evidence>
<keyword evidence="5" id="KW-0571">Peptide transport</keyword>
<dbReference type="RefSeq" id="WP_111345733.1">
    <property type="nucleotide sequence ID" value="NZ_JAIWKD010000002.1"/>
</dbReference>
<dbReference type="CDD" id="cd06261">
    <property type="entry name" value="TM_PBP2"/>
    <property type="match status" value="1"/>
</dbReference>
<name>A0A8B2NQV7_9HYPH</name>
<evidence type="ECO:0000256" key="5">
    <source>
        <dbReference type="ARBA" id="ARBA00022856"/>
    </source>
</evidence>
<protein>
    <submittedName>
        <fullName evidence="11">ABC transporter permease</fullName>
    </submittedName>
</protein>
<evidence type="ECO:0000256" key="7">
    <source>
        <dbReference type="ARBA" id="ARBA00022989"/>
    </source>
</evidence>
<comment type="similarity">
    <text evidence="9">Belongs to the binding-protein-dependent transport system permease family.</text>
</comment>
<keyword evidence="12" id="KW-1185">Reference proteome</keyword>
<dbReference type="InterPro" id="IPR000515">
    <property type="entry name" value="MetI-like"/>
</dbReference>
<feature type="transmembrane region" description="Helical" evidence="9">
    <location>
        <begin position="199"/>
        <end position="225"/>
    </location>
</feature>
<dbReference type="GO" id="GO:0055085">
    <property type="term" value="P:transmembrane transport"/>
    <property type="evidence" value="ECO:0007669"/>
    <property type="project" value="InterPro"/>
</dbReference>
<dbReference type="GO" id="GO:0005886">
    <property type="term" value="C:plasma membrane"/>
    <property type="evidence" value="ECO:0007669"/>
    <property type="project" value="UniProtKB-SubCell"/>
</dbReference>
<dbReference type="GO" id="GO:0015031">
    <property type="term" value="P:protein transport"/>
    <property type="evidence" value="ECO:0007669"/>
    <property type="project" value="UniProtKB-KW"/>
</dbReference>
<sequence length="291" mass="30596">MSLAPPRRPALPRLAVRRAGALSIAVAVLAAVVAAAPLLAPHDPAQTDILNRLAAPSWTYPLGTDAMGRCLLSRLLFGARLTICVALLVVLAAAAIGTLVGLTAGTLGGTADRVAMRVVEGVSIFPALAVSLVIAGSLGIGLTSVVIALVAVHWTEYARIVRNMTMVERARPYVMAAHAIGATGPRIVLRHILPNVAGPLLVLGAFSLSFVILAFAGLSFLGLGVEPGTAEWGRMIAEARTHMRTYPRLVLVPGLSIMTFVILVNLMGDALADRWRVDQVLRPRLRKGKPA</sequence>
<keyword evidence="4 9" id="KW-0812">Transmembrane</keyword>
<evidence type="ECO:0000256" key="3">
    <source>
        <dbReference type="ARBA" id="ARBA00022475"/>
    </source>
</evidence>
<evidence type="ECO:0000256" key="1">
    <source>
        <dbReference type="ARBA" id="ARBA00004651"/>
    </source>
</evidence>
<keyword evidence="2 9" id="KW-0813">Transport</keyword>
<dbReference type="Gene3D" id="1.10.3720.10">
    <property type="entry name" value="MetI-like"/>
    <property type="match status" value="1"/>
</dbReference>
<keyword evidence="3" id="KW-1003">Cell membrane</keyword>
<accession>A0A8B2NQV7</accession>
<evidence type="ECO:0000256" key="6">
    <source>
        <dbReference type="ARBA" id="ARBA00022927"/>
    </source>
</evidence>
<organism evidence="11 12">
    <name type="scientific">Acuticoccus sediminis</name>
    <dbReference type="NCBI Taxonomy" id="2184697"/>
    <lineage>
        <taxon>Bacteria</taxon>
        <taxon>Pseudomonadati</taxon>
        <taxon>Pseudomonadota</taxon>
        <taxon>Alphaproteobacteria</taxon>
        <taxon>Hyphomicrobiales</taxon>
        <taxon>Amorphaceae</taxon>
        <taxon>Acuticoccus</taxon>
    </lineage>
</organism>
<evidence type="ECO:0000256" key="4">
    <source>
        <dbReference type="ARBA" id="ARBA00022692"/>
    </source>
</evidence>
<dbReference type="SUPFAM" id="SSF161098">
    <property type="entry name" value="MetI-like"/>
    <property type="match status" value="1"/>
</dbReference>
<dbReference type="GO" id="GO:0015833">
    <property type="term" value="P:peptide transport"/>
    <property type="evidence" value="ECO:0007669"/>
    <property type="project" value="UniProtKB-KW"/>
</dbReference>
<dbReference type="Pfam" id="PF00528">
    <property type="entry name" value="BPD_transp_1"/>
    <property type="match status" value="1"/>
</dbReference>
<dbReference type="Proteomes" id="UP000249590">
    <property type="component" value="Unassembled WGS sequence"/>
</dbReference>
<dbReference type="InterPro" id="IPR035906">
    <property type="entry name" value="MetI-like_sf"/>
</dbReference>
<feature type="transmembrane region" description="Helical" evidence="9">
    <location>
        <begin position="246"/>
        <end position="267"/>
    </location>
</feature>
<proteinExistence type="inferred from homology"/>
<keyword evidence="7 9" id="KW-1133">Transmembrane helix</keyword>
<dbReference type="AlphaFoldDB" id="A0A8B2NQV7"/>
<feature type="transmembrane region" description="Helical" evidence="9">
    <location>
        <begin position="59"/>
        <end position="77"/>
    </location>
</feature>
<feature type="domain" description="ABC transmembrane type-1" evidence="10">
    <location>
        <begin position="79"/>
        <end position="268"/>
    </location>
</feature>
<keyword evidence="6" id="KW-0653">Protein transport</keyword>
<gene>
    <name evidence="11" type="ORF">DLJ53_12950</name>
</gene>
<comment type="subcellular location">
    <subcellularLocation>
        <location evidence="1 9">Cell membrane</location>
        <topology evidence="1 9">Multi-pass membrane protein</topology>
    </subcellularLocation>
</comment>
<comment type="caution">
    <text evidence="11">The sequence shown here is derived from an EMBL/GenBank/DDBJ whole genome shotgun (WGS) entry which is preliminary data.</text>
</comment>
<dbReference type="PANTHER" id="PTHR43386:SF1">
    <property type="entry name" value="D,D-DIPEPTIDE TRANSPORT SYSTEM PERMEASE PROTEIN DDPC-RELATED"/>
    <property type="match status" value="1"/>
</dbReference>
<dbReference type="InterPro" id="IPR050366">
    <property type="entry name" value="BP-dependent_transpt_permease"/>
</dbReference>
<dbReference type="PANTHER" id="PTHR43386">
    <property type="entry name" value="OLIGOPEPTIDE TRANSPORT SYSTEM PERMEASE PROTEIN APPC"/>
    <property type="match status" value="1"/>
</dbReference>
<reference evidence="11 12" key="1">
    <citation type="submission" date="2018-05" db="EMBL/GenBank/DDBJ databases">
        <title>Acuticoccus sediminis sp. nov., isolated from deep-sea sediment of Indian Ocean.</title>
        <authorList>
            <person name="Liu X."/>
            <person name="Lai Q."/>
            <person name="Du Y."/>
            <person name="Sun F."/>
            <person name="Zhang X."/>
            <person name="Wang S."/>
            <person name="Shao Z."/>
        </authorList>
    </citation>
    <scope>NUCLEOTIDE SEQUENCE [LARGE SCALE GENOMIC DNA]</scope>
    <source>
        <strain evidence="11 12">PTG4-2</strain>
    </source>
</reference>
<dbReference type="EMBL" id="QHHQ01000002">
    <property type="protein sequence ID" value="RAI02266.1"/>
    <property type="molecule type" value="Genomic_DNA"/>
</dbReference>
<evidence type="ECO:0000313" key="12">
    <source>
        <dbReference type="Proteomes" id="UP000249590"/>
    </source>
</evidence>
<feature type="transmembrane region" description="Helical" evidence="9">
    <location>
        <begin position="124"/>
        <end position="152"/>
    </location>
</feature>
<evidence type="ECO:0000256" key="8">
    <source>
        <dbReference type="ARBA" id="ARBA00023136"/>
    </source>
</evidence>
<dbReference type="PROSITE" id="PS50928">
    <property type="entry name" value="ABC_TM1"/>
    <property type="match status" value="1"/>
</dbReference>